<dbReference type="GO" id="GO:0060271">
    <property type="term" value="P:cilium assembly"/>
    <property type="evidence" value="ECO:0007669"/>
    <property type="project" value="InterPro"/>
</dbReference>
<proteinExistence type="predicted"/>
<name>A0A060WA53_ONCMY</name>
<feature type="domain" description="TRAPP14 C-terminal" evidence="2">
    <location>
        <begin position="14"/>
        <end position="61"/>
    </location>
</feature>
<dbReference type="Pfam" id="PF23652">
    <property type="entry name" value="TRAPP14_C"/>
    <property type="match status" value="1"/>
</dbReference>
<dbReference type="STRING" id="8022.A0A060WA53"/>
<dbReference type="AlphaFoldDB" id="A0A060WA53"/>
<gene>
    <name evidence="3" type="ORF">GSONMT00070289001</name>
</gene>
<organism evidence="3 4">
    <name type="scientific">Oncorhynchus mykiss</name>
    <name type="common">Rainbow trout</name>
    <name type="synonym">Salmo gairdneri</name>
    <dbReference type="NCBI Taxonomy" id="8022"/>
    <lineage>
        <taxon>Eukaryota</taxon>
        <taxon>Metazoa</taxon>
        <taxon>Chordata</taxon>
        <taxon>Craniata</taxon>
        <taxon>Vertebrata</taxon>
        <taxon>Euteleostomi</taxon>
        <taxon>Actinopterygii</taxon>
        <taxon>Neopterygii</taxon>
        <taxon>Teleostei</taxon>
        <taxon>Protacanthopterygii</taxon>
        <taxon>Salmoniformes</taxon>
        <taxon>Salmonidae</taxon>
        <taxon>Salmoninae</taxon>
        <taxon>Oncorhynchus</taxon>
    </lineage>
</organism>
<protein>
    <recommendedName>
        <fullName evidence="2">TRAPP14 C-terminal domain-containing protein</fullName>
    </recommendedName>
</protein>
<evidence type="ECO:0000259" key="2">
    <source>
        <dbReference type="Pfam" id="PF23652"/>
    </source>
</evidence>
<sequence>MSLCICVSVCVCVCSRTGSVMERRAITPPVGSPVGRPLYLPPDRPVLSLDKIAKRECKCVCVCLSLCVCVISVHSSASKLLCSLLFFLSIYMRVMMSLAFFCWLSRFSYMTSLSLRCMWYWMPSRNSIHRIISEGGKEGERESEEGQREREREIGVMFIIIMNLLFYDSVYYILPIYILRLVLLG</sequence>
<evidence type="ECO:0000313" key="3">
    <source>
        <dbReference type="EMBL" id="CDQ64007.1"/>
    </source>
</evidence>
<evidence type="ECO:0000256" key="1">
    <source>
        <dbReference type="SAM" id="Phobius"/>
    </source>
</evidence>
<keyword evidence="1" id="KW-0472">Membrane</keyword>
<dbReference type="PANTHER" id="PTHR16096:SF8">
    <property type="entry name" value="TRAFFICKING PROTEIN PARTICLE COMPLEX SUBUNIT 14"/>
    <property type="match status" value="1"/>
</dbReference>
<feature type="transmembrane region" description="Helical" evidence="1">
    <location>
        <begin position="59"/>
        <end position="77"/>
    </location>
</feature>
<evidence type="ECO:0000313" key="4">
    <source>
        <dbReference type="Proteomes" id="UP000193380"/>
    </source>
</evidence>
<dbReference type="GO" id="GO:1990071">
    <property type="term" value="C:TRAPPII protein complex"/>
    <property type="evidence" value="ECO:0007669"/>
    <property type="project" value="TreeGrafter"/>
</dbReference>
<feature type="transmembrane region" description="Helical" evidence="1">
    <location>
        <begin position="83"/>
        <end position="104"/>
    </location>
</feature>
<dbReference type="GO" id="GO:0043014">
    <property type="term" value="F:alpha-tubulin binding"/>
    <property type="evidence" value="ECO:0007669"/>
    <property type="project" value="InterPro"/>
</dbReference>
<dbReference type="PANTHER" id="PTHR16096">
    <property type="entry name" value="MICROTUBULE-ASSOCIATED PROTEIN 11"/>
    <property type="match status" value="1"/>
</dbReference>
<dbReference type="InterPro" id="IPR055452">
    <property type="entry name" value="TRAPP14_C"/>
</dbReference>
<dbReference type="InterPro" id="IPR031626">
    <property type="entry name" value="TRAPPC14"/>
</dbReference>
<keyword evidence="1" id="KW-1133">Transmembrane helix</keyword>
<keyword evidence="1" id="KW-0812">Transmembrane</keyword>
<reference evidence="3" key="2">
    <citation type="submission" date="2014-03" db="EMBL/GenBank/DDBJ databases">
        <authorList>
            <person name="Genoscope - CEA"/>
        </authorList>
    </citation>
    <scope>NUCLEOTIDE SEQUENCE</scope>
</reference>
<dbReference type="Proteomes" id="UP000193380">
    <property type="component" value="Unassembled WGS sequence"/>
</dbReference>
<accession>A0A060WA53</accession>
<dbReference type="PaxDb" id="8022-A0A060WA53"/>
<dbReference type="EMBL" id="FR904457">
    <property type="protein sequence ID" value="CDQ64007.1"/>
    <property type="molecule type" value="Genomic_DNA"/>
</dbReference>
<reference evidence="3" key="1">
    <citation type="journal article" date="2014" name="Nat. Commun.">
        <title>The rainbow trout genome provides novel insights into evolution after whole-genome duplication in vertebrates.</title>
        <authorList>
            <person name="Berthelot C."/>
            <person name="Brunet F."/>
            <person name="Chalopin D."/>
            <person name="Juanchich A."/>
            <person name="Bernard M."/>
            <person name="Noel B."/>
            <person name="Bento P."/>
            <person name="Da Silva C."/>
            <person name="Labadie K."/>
            <person name="Alberti A."/>
            <person name="Aury J.M."/>
            <person name="Louis A."/>
            <person name="Dehais P."/>
            <person name="Bardou P."/>
            <person name="Montfort J."/>
            <person name="Klopp C."/>
            <person name="Cabau C."/>
            <person name="Gaspin C."/>
            <person name="Thorgaard G.H."/>
            <person name="Boussaha M."/>
            <person name="Quillet E."/>
            <person name="Guyomard R."/>
            <person name="Galiana D."/>
            <person name="Bobe J."/>
            <person name="Volff J.N."/>
            <person name="Genet C."/>
            <person name="Wincker P."/>
            <person name="Jaillon O."/>
            <person name="Roest Crollius H."/>
            <person name="Guiguen Y."/>
        </authorList>
    </citation>
    <scope>NUCLEOTIDE SEQUENCE [LARGE SCALE GENOMIC DNA]</scope>
</reference>
<feature type="transmembrane region" description="Helical" evidence="1">
    <location>
        <begin position="156"/>
        <end position="179"/>
    </location>
</feature>